<evidence type="ECO:0000256" key="1">
    <source>
        <dbReference type="SAM" id="Phobius"/>
    </source>
</evidence>
<sequence>MWLNLVTAHLWGNALRAAAAVDRVWMFAAALVWILGLRSQVTKERKLLSWVISQVRPQKAPEAPDKPRAGTTLFWMEPAPPLQKRKVVREDAFYARRMCCRNRTAARYRTKYREGRTDLPRTPTIILEDLGVKNSSVRVFDSSGPPGYVTGDLM</sequence>
<protein>
    <submittedName>
        <fullName evidence="2">Uncharacterized protein</fullName>
    </submittedName>
</protein>
<evidence type="ECO:0000313" key="3">
    <source>
        <dbReference type="Proteomes" id="UP000703269"/>
    </source>
</evidence>
<keyword evidence="1" id="KW-0472">Membrane</keyword>
<keyword evidence="1" id="KW-0812">Transmembrane</keyword>
<reference evidence="2 3" key="1">
    <citation type="submission" date="2021-08" db="EMBL/GenBank/DDBJ databases">
        <title>Draft Genome Sequence of Phanerochaete sordida strain YK-624.</title>
        <authorList>
            <person name="Mori T."/>
            <person name="Dohra H."/>
            <person name="Suzuki T."/>
            <person name="Kawagishi H."/>
            <person name="Hirai H."/>
        </authorList>
    </citation>
    <scope>NUCLEOTIDE SEQUENCE [LARGE SCALE GENOMIC DNA]</scope>
    <source>
        <strain evidence="2 3">YK-624</strain>
    </source>
</reference>
<gene>
    <name evidence="2" type="ORF">PsYK624_169770</name>
</gene>
<proteinExistence type="predicted"/>
<keyword evidence="1" id="KW-1133">Transmembrane helix</keyword>
<dbReference type="Proteomes" id="UP000703269">
    <property type="component" value="Unassembled WGS sequence"/>
</dbReference>
<name>A0A9P3GU80_9APHY</name>
<dbReference type="EMBL" id="BPQB01000182">
    <property type="protein sequence ID" value="GJF00680.1"/>
    <property type="molecule type" value="Genomic_DNA"/>
</dbReference>
<comment type="caution">
    <text evidence="2">The sequence shown here is derived from an EMBL/GenBank/DDBJ whole genome shotgun (WGS) entry which is preliminary data.</text>
</comment>
<accession>A0A9P3GU80</accession>
<keyword evidence="3" id="KW-1185">Reference proteome</keyword>
<organism evidence="2 3">
    <name type="scientific">Phanerochaete sordida</name>
    <dbReference type="NCBI Taxonomy" id="48140"/>
    <lineage>
        <taxon>Eukaryota</taxon>
        <taxon>Fungi</taxon>
        <taxon>Dikarya</taxon>
        <taxon>Basidiomycota</taxon>
        <taxon>Agaricomycotina</taxon>
        <taxon>Agaricomycetes</taxon>
        <taxon>Polyporales</taxon>
        <taxon>Phanerochaetaceae</taxon>
        <taxon>Phanerochaete</taxon>
    </lineage>
</organism>
<feature type="transmembrane region" description="Helical" evidence="1">
    <location>
        <begin position="20"/>
        <end position="37"/>
    </location>
</feature>
<evidence type="ECO:0000313" key="2">
    <source>
        <dbReference type="EMBL" id="GJF00680.1"/>
    </source>
</evidence>
<dbReference type="AlphaFoldDB" id="A0A9P3GU80"/>